<reference evidence="1 2" key="1">
    <citation type="submission" date="2019-05" db="EMBL/GenBank/DDBJ databases">
        <title>Another draft genome of Portunus trituberculatus and its Hox gene families provides insights of decapod evolution.</title>
        <authorList>
            <person name="Jeong J.-H."/>
            <person name="Song I."/>
            <person name="Kim S."/>
            <person name="Choi T."/>
            <person name="Kim D."/>
            <person name="Ryu S."/>
            <person name="Kim W."/>
        </authorList>
    </citation>
    <scope>NUCLEOTIDE SEQUENCE [LARGE SCALE GENOMIC DNA]</scope>
    <source>
        <tissue evidence="1">Muscle</tissue>
    </source>
</reference>
<name>A0A5B7GDR1_PORTR</name>
<dbReference type="Proteomes" id="UP000324222">
    <property type="component" value="Unassembled WGS sequence"/>
</dbReference>
<comment type="caution">
    <text evidence="1">The sequence shown here is derived from an EMBL/GenBank/DDBJ whole genome shotgun (WGS) entry which is preliminary data.</text>
</comment>
<dbReference type="EMBL" id="VSRR010013379">
    <property type="protein sequence ID" value="MPC55706.1"/>
    <property type="molecule type" value="Genomic_DNA"/>
</dbReference>
<evidence type="ECO:0000313" key="1">
    <source>
        <dbReference type="EMBL" id="MPC55706.1"/>
    </source>
</evidence>
<organism evidence="1 2">
    <name type="scientific">Portunus trituberculatus</name>
    <name type="common">Swimming crab</name>
    <name type="synonym">Neptunus trituberculatus</name>
    <dbReference type="NCBI Taxonomy" id="210409"/>
    <lineage>
        <taxon>Eukaryota</taxon>
        <taxon>Metazoa</taxon>
        <taxon>Ecdysozoa</taxon>
        <taxon>Arthropoda</taxon>
        <taxon>Crustacea</taxon>
        <taxon>Multicrustacea</taxon>
        <taxon>Malacostraca</taxon>
        <taxon>Eumalacostraca</taxon>
        <taxon>Eucarida</taxon>
        <taxon>Decapoda</taxon>
        <taxon>Pleocyemata</taxon>
        <taxon>Brachyura</taxon>
        <taxon>Eubrachyura</taxon>
        <taxon>Portunoidea</taxon>
        <taxon>Portunidae</taxon>
        <taxon>Portuninae</taxon>
        <taxon>Portunus</taxon>
    </lineage>
</organism>
<sequence>MVTGPITDDELVRGTKTTKLSTAPGPDGRGVSEIKALGTLKLERTEREKKWLVDAATTFIAGGILIRALKPGETYKYLGLEIGVAEQRRALAALIKDLGALKKGPLKPQQKLWAMKNVIVPKHQYPRVQGKTSQAGVQKPDLVVWDRLRSMVLDVQIVADSSADILDQTHGLKLSYYDKESIRAYVQARTGHEHAPVVSTLTINWWGYMASQSHETLKTLGLNKGEVRRLTFRSLKGSVAAFREHWDIWGLAHLYSAEPWTLEMTASTSPFLNSLCGSLVSFVCM</sequence>
<accession>A0A5B7GDR1</accession>
<keyword evidence="2" id="KW-1185">Reference proteome</keyword>
<dbReference type="AlphaFoldDB" id="A0A5B7GDR1"/>
<evidence type="ECO:0000313" key="2">
    <source>
        <dbReference type="Proteomes" id="UP000324222"/>
    </source>
</evidence>
<gene>
    <name evidence="1" type="primary">PO21_1</name>
    <name evidence="1" type="ORF">E2C01_049650</name>
</gene>
<proteinExistence type="predicted"/>
<protein>
    <submittedName>
        <fullName evidence="1">Retrovirus-related Pol polyprotein from type-1 retrotransposable element R2</fullName>
    </submittedName>
</protein>